<name>A0A9D4TY63_CHLVU</name>
<feature type="domain" description="Longin" evidence="11">
    <location>
        <begin position="16"/>
        <end position="120"/>
    </location>
</feature>
<dbReference type="GO" id="GO:0012505">
    <property type="term" value="C:endomembrane system"/>
    <property type="evidence" value="ECO:0007669"/>
    <property type="project" value="UniProtKB-SubCell"/>
</dbReference>
<evidence type="ECO:0000256" key="7">
    <source>
        <dbReference type="ARBA" id="ARBA00037493"/>
    </source>
</evidence>
<dbReference type="InterPro" id="IPR010908">
    <property type="entry name" value="Longin_dom"/>
</dbReference>
<keyword evidence="14" id="KW-1185">Reference proteome</keyword>
<dbReference type="SUPFAM" id="SSF64356">
    <property type="entry name" value="SNARE-like"/>
    <property type="match status" value="1"/>
</dbReference>
<evidence type="ECO:0000256" key="1">
    <source>
        <dbReference type="ARBA" id="ARBA00008025"/>
    </source>
</evidence>
<keyword evidence="5 10" id="KW-1133">Transmembrane helix</keyword>
<dbReference type="InterPro" id="IPR042855">
    <property type="entry name" value="V_SNARE_CC"/>
</dbReference>
<dbReference type="FunFam" id="1.20.5.110:FF:000004">
    <property type="entry name" value="Vesicle-associated membrane protein 7"/>
    <property type="match status" value="1"/>
</dbReference>
<dbReference type="Gene3D" id="3.30.450.50">
    <property type="entry name" value="Longin domain"/>
    <property type="match status" value="1"/>
</dbReference>
<dbReference type="GO" id="GO:0016020">
    <property type="term" value="C:membrane"/>
    <property type="evidence" value="ECO:0007669"/>
    <property type="project" value="InterPro"/>
</dbReference>
<dbReference type="GO" id="GO:0015031">
    <property type="term" value="P:protein transport"/>
    <property type="evidence" value="ECO:0007669"/>
    <property type="project" value="UniProtKB-KW"/>
</dbReference>
<keyword evidence="3 10" id="KW-0812">Transmembrane</keyword>
<feature type="domain" description="V-SNARE coiled-coil homology" evidence="12">
    <location>
        <begin position="135"/>
        <end position="195"/>
    </location>
</feature>
<dbReference type="Pfam" id="PF13774">
    <property type="entry name" value="Longin"/>
    <property type="match status" value="1"/>
</dbReference>
<dbReference type="CDD" id="cd14824">
    <property type="entry name" value="Longin"/>
    <property type="match status" value="1"/>
</dbReference>
<keyword evidence="4" id="KW-0653">Protein transport</keyword>
<evidence type="ECO:0000256" key="2">
    <source>
        <dbReference type="ARBA" id="ARBA00022448"/>
    </source>
</evidence>
<dbReference type="OrthoDB" id="248747at2759"/>
<evidence type="ECO:0000256" key="9">
    <source>
        <dbReference type="PROSITE-ProRule" id="PRU00290"/>
    </source>
</evidence>
<reference evidence="13" key="1">
    <citation type="journal article" date="2019" name="Plant J.">
        <title>Chlorella vulgaris genome assembly and annotation reveals the molecular basis for metabolic acclimation to high light conditions.</title>
        <authorList>
            <person name="Cecchin M."/>
            <person name="Marcolungo L."/>
            <person name="Rossato M."/>
            <person name="Girolomoni L."/>
            <person name="Cosentino E."/>
            <person name="Cuine S."/>
            <person name="Li-Beisson Y."/>
            <person name="Delledonne M."/>
            <person name="Ballottari M."/>
        </authorList>
    </citation>
    <scope>NUCLEOTIDE SEQUENCE</scope>
    <source>
        <strain evidence="13">211/11P</strain>
    </source>
</reference>
<dbReference type="PANTHER" id="PTHR21136">
    <property type="entry name" value="SNARE PROTEINS"/>
    <property type="match status" value="1"/>
</dbReference>
<dbReference type="EMBL" id="SIDB01000001">
    <property type="protein sequence ID" value="KAI3437989.1"/>
    <property type="molecule type" value="Genomic_DNA"/>
</dbReference>
<evidence type="ECO:0000256" key="4">
    <source>
        <dbReference type="ARBA" id="ARBA00022927"/>
    </source>
</evidence>
<dbReference type="InterPro" id="IPR051097">
    <property type="entry name" value="Synaptobrevin-like_transport"/>
</dbReference>
<sequence length="225" mass="24772">MATPSSPSRGSILYALVARGAVILTEHSGVSGNSSVVAVGLLQKVPQDDSFRASWVAGQHIFHILSGGGLTYLCMADESLGKRLPFTFLADIQQHFEGRYAAVAGGAVAYEMNTEFAPTLRDRMHFFNTDPRADTLSRVRGEVVELKNVMVDNIEKVLGRGERLELLVEKTDTMGSQAFAFKRQARALRQQMWWQSARMSVIIAALVLLGAYAIVCAVCNWRFQC</sequence>
<reference evidence="13" key="2">
    <citation type="submission" date="2020-11" db="EMBL/GenBank/DDBJ databases">
        <authorList>
            <person name="Cecchin M."/>
            <person name="Marcolungo L."/>
            <person name="Rossato M."/>
            <person name="Girolomoni L."/>
            <person name="Cosentino E."/>
            <person name="Cuine S."/>
            <person name="Li-Beisson Y."/>
            <person name="Delledonne M."/>
            <person name="Ballottari M."/>
        </authorList>
    </citation>
    <scope>NUCLEOTIDE SEQUENCE</scope>
    <source>
        <strain evidence="13">211/11P</strain>
        <tissue evidence="13">Whole cell</tissue>
    </source>
</reference>
<keyword evidence="6 10" id="KW-0472">Membrane</keyword>
<gene>
    <name evidence="13" type="ORF">D9Q98_000432</name>
</gene>
<dbReference type="CDD" id="cd15843">
    <property type="entry name" value="R-SNARE"/>
    <property type="match status" value="1"/>
</dbReference>
<dbReference type="InterPro" id="IPR001388">
    <property type="entry name" value="Synaptobrevin-like"/>
</dbReference>
<keyword evidence="2" id="KW-0813">Transport</keyword>
<dbReference type="SMART" id="SM01270">
    <property type="entry name" value="Longin"/>
    <property type="match status" value="1"/>
</dbReference>
<dbReference type="GO" id="GO:0005737">
    <property type="term" value="C:cytoplasm"/>
    <property type="evidence" value="ECO:0007669"/>
    <property type="project" value="UniProtKB-ARBA"/>
</dbReference>
<dbReference type="FunFam" id="3.30.450.50:FF:000015">
    <property type="entry name" value="Synaptobrevin 2 isoform 1"/>
    <property type="match status" value="1"/>
</dbReference>
<dbReference type="Pfam" id="PF00957">
    <property type="entry name" value="Synaptobrevin"/>
    <property type="match status" value="1"/>
</dbReference>
<keyword evidence="9" id="KW-0175">Coiled coil</keyword>
<dbReference type="Proteomes" id="UP001055712">
    <property type="component" value="Unassembled WGS sequence"/>
</dbReference>
<dbReference type="Gene3D" id="1.20.5.110">
    <property type="match status" value="1"/>
</dbReference>
<dbReference type="AlphaFoldDB" id="A0A9D4TY63"/>
<evidence type="ECO:0000256" key="10">
    <source>
        <dbReference type="SAM" id="Phobius"/>
    </source>
</evidence>
<evidence type="ECO:0000256" key="3">
    <source>
        <dbReference type="ARBA" id="ARBA00022692"/>
    </source>
</evidence>
<evidence type="ECO:0000256" key="6">
    <source>
        <dbReference type="ARBA" id="ARBA00023136"/>
    </source>
</evidence>
<evidence type="ECO:0000313" key="14">
    <source>
        <dbReference type="Proteomes" id="UP001055712"/>
    </source>
</evidence>
<dbReference type="GO" id="GO:0016192">
    <property type="term" value="P:vesicle-mediated transport"/>
    <property type="evidence" value="ECO:0007669"/>
    <property type="project" value="InterPro"/>
</dbReference>
<comment type="function">
    <text evidence="7">Involved in the targeting and/or fusion of transport vesicles to their target membrane.</text>
</comment>
<organism evidence="13 14">
    <name type="scientific">Chlorella vulgaris</name>
    <name type="common">Green alga</name>
    <dbReference type="NCBI Taxonomy" id="3077"/>
    <lineage>
        <taxon>Eukaryota</taxon>
        <taxon>Viridiplantae</taxon>
        <taxon>Chlorophyta</taxon>
        <taxon>core chlorophytes</taxon>
        <taxon>Trebouxiophyceae</taxon>
        <taxon>Chlorellales</taxon>
        <taxon>Chlorellaceae</taxon>
        <taxon>Chlorella clade</taxon>
        <taxon>Chlorella</taxon>
    </lineage>
</organism>
<proteinExistence type="inferred from homology"/>
<comment type="caution">
    <text evidence="13">The sequence shown here is derived from an EMBL/GenBank/DDBJ whole genome shotgun (WGS) entry which is preliminary data.</text>
</comment>
<evidence type="ECO:0000313" key="13">
    <source>
        <dbReference type="EMBL" id="KAI3437989.1"/>
    </source>
</evidence>
<dbReference type="PROSITE" id="PS50859">
    <property type="entry name" value="LONGIN"/>
    <property type="match status" value="1"/>
</dbReference>
<evidence type="ECO:0000256" key="8">
    <source>
        <dbReference type="ARBA" id="ARBA00046280"/>
    </source>
</evidence>
<accession>A0A9D4TY63</accession>
<comment type="similarity">
    <text evidence="1">Belongs to the synaptobrevin family.</text>
</comment>
<evidence type="ECO:0000256" key="5">
    <source>
        <dbReference type="ARBA" id="ARBA00022989"/>
    </source>
</evidence>
<protein>
    <submittedName>
        <fullName evidence="13">Uncharacterized protein</fullName>
    </submittedName>
</protein>
<dbReference type="PANTHER" id="PTHR21136:SF214">
    <property type="entry name" value="VESICLE-ASSOCIATED MEMBRANE PROTEIN 714"/>
    <property type="match status" value="1"/>
</dbReference>
<dbReference type="SUPFAM" id="SSF58038">
    <property type="entry name" value="SNARE fusion complex"/>
    <property type="match status" value="1"/>
</dbReference>
<dbReference type="InterPro" id="IPR011012">
    <property type="entry name" value="Longin-like_dom_sf"/>
</dbReference>
<dbReference type="PROSITE" id="PS50892">
    <property type="entry name" value="V_SNARE"/>
    <property type="match status" value="1"/>
</dbReference>
<evidence type="ECO:0000259" key="12">
    <source>
        <dbReference type="PROSITE" id="PS50892"/>
    </source>
</evidence>
<evidence type="ECO:0000259" key="11">
    <source>
        <dbReference type="PROSITE" id="PS50859"/>
    </source>
</evidence>
<feature type="transmembrane region" description="Helical" evidence="10">
    <location>
        <begin position="199"/>
        <end position="223"/>
    </location>
</feature>
<comment type="subcellular location">
    <subcellularLocation>
        <location evidence="8">Endomembrane system</location>
        <topology evidence="8">Single-pass type IV membrane protein</topology>
    </subcellularLocation>
</comment>
<dbReference type="PRINTS" id="PR00219">
    <property type="entry name" value="SYNAPTOBREVN"/>
</dbReference>